<accession>A0A6J3LYU7</accession>
<evidence type="ECO:0000256" key="3">
    <source>
        <dbReference type="ARBA" id="ARBA00022989"/>
    </source>
</evidence>
<dbReference type="Pfam" id="PF08592">
    <property type="entry name" value="Anthrone_oxy"/>
    <property type="match status" value="1"/>
</dbReference>
<sequence length="220" mass="23117">MSSLDIFVQTATISIALLGAGGIATLSVFDLPIIRSQPADRALPALRWLFSRGSHVFPTAIGLASIGFAQLAYASWPAKSSSIAHVLHGPDAGRISGFVTAAILSSSAAFYTMLFMMPNNFALIEENDKLGGSNGAESAKVRKAQNIQPGEHSFKESIDGKGSANQWTDLSGPQTKAVLESTPELDERIGKMLAIFQQQNMIRAAILASGGIVGLATALT</sequence>
<keyword evidence="2 7" id="KW-0812">Transmembrane</keyword>
<dbReference type="OrthoDB" id="5954308at2759"/>
<reference evidence="9" key="2">
    <citation type="submission" date="2020-04" db="EMBL/GenBank/DDBJ databases">
        <authorList>
            <consortium name="NCBI Genome Project"/>
        </authorList>
    </citation>
    <scope>NUCLEOTIDE SEQUENCE</scope>
    <source>
        <strain evidence="9">CBS 342.82</strain>
    </source>
</reference>
<evidence type="ECO:0000256" key="4">
    <source>
        <dbReference type="ARBA" id="ARBA00023136"/>
    </source>
</evidence>
<feature type="transmembrane region" description="Helical" evidence="7">
    <location>
        <begin position="6"/>
        <end position="34"/>
    </location>
</feature>
<reference evidence="9" key="1">
    <citation type="submission" date="2020-01" db="EMBL/GenBank/DDBJ databases">
        <authorList>
            <consortium name="DOE Joint Genome Institute"/>
            <person name="Haridas S."/>
            <person name="Albert R."/>
            <person name="Binder M."/>
            <person name="Bloem J."/>
            <person name="Labutti K."/>
            <person name="Salamov A."/>
            <person name="Andreopoulos B."/>
            <person name="Baker S.E."/>
            <person name="Barry K."/>
            <person name="Bills G."/>
            <person name="Bluhm B.H."/>
            <person name="Cannon C."/>
            <person name="Castanera R."/>
            <person name="Culley D.E."/>
            <person name="Daum C."/>
            <person name="Ezra D."/>
            <person name="Gonzalez J.B."/>
            <person name="Henrissat B."/>
            <person name="Kuo A."/>
            <person name="Liang C."/>
            <person name="Lipzen A."/>
            <person name="Lutzoni F."/>
            <person name="Magnuson J."/>
            <person name="Mondo S."/>
            <person name="Nolan M."/>
            <person name="Ohm R."/>
            <person name="Pangilinan J."/>
            <person name="Park H.-J."/>
            <person name="Ramirez L."/>
            <person name="Alfaro M."/>
            <person name="Sun H."/>
            <person name="Tritt A."/>
            <person name="Yoshinaga Y."/>
            <person name="Zwiers L.-H."/>
            <person name="Turgeon B.G."/>
            <person name="Goodwin S.B."/>
            <person name="Spatafora J.W."/>
            <person name="Crous P.W."/>
            <person name="Grigoriev I.V."/>
        </authorList>
    </citation>
    <scope>NUCLEOTIDE SEQUENCE</scope>
    <source>
        <strain evidence="9">CBS 342.82</strain>
    </source>
</reference>
<dbReference type="PANTHER" id="PTHR35042">
    <property type="entry name" value="ANTHRONE OXYGENASE ENCC"/>
    <property type="match status" value="1"/>
</dbReference>
<evidence type="ECO:0000256" key="7">
    <source>
        <dbReference type="SAM" id="Phobius"/>
    </source>
</evidence>
<organism evidence="9">
    <name type="scientific">Dissoconium aciculare CBS 342.82</name>
    <dbReference type="NCBI Taxonomy" id="1314786"/>
    <lineage>
        <taxon>Eukaryota</taxon>
        <taxon>Fungi</taxon>
        <taxon>Dikarya</taxon>
        <taxon>Ascomycota</taxon>
        <taxon>Pezizomycotina</taxon>
        <taxon>Dothideomycetes</taxon>
        <taxon>Dothideomycetidae</taxon>
        <taxon>Mycosphaerellales</taxon>
        <taxon>Dissoconiaceae</taxon>
        <taxon>Dissoconium</taxon>
    </lineage>
</organism>
<name>A0A6J3LYU7_9PEZI</name>
<proteinExistence type="inferred from homology"/>
<evidence type="ECO:0000256" key="5">
    <source>
        <dbReference type="ARBA" id="ARBA00034313"/>
    </source>
</evidence>
<dbReference type="RefSeq" id="XP_033456843.1">
    <property type="nucleotide sequence ID" value="XM_033602653.1"/>
</dbReference>
<feature type="transmembrane region" description="Helical" evidence="7">
    <location>
        <begin position="95"/>
        <end position="114"/>
    </location>
</feature>
<keyword evidence="4 7" id="KW-0472">Membrane</keyword>
<feature type="compositionally biased region" description="Polar residues" evidence="6">
    <location>
        <begin position="163"/>
        <end position="173"/>
    </location>
</feature>
<reference evidence="9" key="3">
    <citation type="submission" date="2025-08" db="UniProtKB">
        <authorList>
            <consortium name="RefSeq"/>
        </authorList>
    </citation>
    <scope>IDENTIFICATION</scope>
    <source>
        <strain evidence="9">CBS 342.82</strain>
    </source>
</reference>
<evidence type="ECO:0000313" key="8">
    <source>
        <dbReference type="Proteomes" id="UP000504637"/>
    </source>
</evidence>
<protein>
    <recommendedName>
        <fullName evidence="10">DUF1772-domain-containing protein</fullName>
    </recommendedName>
</protein>
<keyword evidence="3 7" id="KW-1133">Transmembrane helix</keyword>
<dbReference type="PANTHER" id="PTHR35042:SF1">
    <property type="entry name" value="DUF1772-DOMAIN-CONTAINING PROTEIN"/>
    <property type="match status" value="1"/>
</dbReference>
<evidence type="ECO:0000256" key="6">
    <source>
        <dbReference type="SAM" id="MobiDB-lite"/>
    </source>
</evidence>
<dbReference type="Proteomes" id="UP000504637">
    <property type="component" value="Unplaced"/>
</dbReference>
<dbReference type="InterPro" id="IPR013901">
    <property type="entry name" value="Anthrone_oxy"/>
</dbReference>
<comment type="similarity">
    <text evidence="5">Belongs to the anthrone oxygenase family.</text>
</comment>
<dbReference type="AlphaFoldDB" id="A0A6J3LYU7"/>
<evidence type="ECO:0000256" key="1">
    <source>
        <dbReference type="ARBA" id="ARBA00004141"/>
    </source>
</evidence>
<evidence type="ECO:0000313" key="9">
    <source>
        <dbReference type="RefSeq" id="XP_033456843.1"/>
    </source>
</evidence>
<dbReference type="GO" id="GO:0016020">
    <property type="term" value="C:membrane"/>
    <property type="evidence" value="ECO:0007669"/>
    <property type="project" value="UniProtKB-SubCell"/>
</dbReference>
<evidence type="ECO:0008006" key="10">
    <source>
        <dbReference type="Google" id="ProtNLM"/>
    </source>
</evidence>
<gene>
    <name evidence="9" type="ORF">K489DRAFT_362337</name>
</gene>
<feature type="transmembrane region" description="Helical" evidence="7">
    <location>
        <begin position="55"/>
        <end position="75"/>
    </location>
</feature>
<feature type="region of interest" description="Disordered" evidence="6">
    <location>
        <begin position="134"/>
        <end position="173"/>
    </location>
</feature>
<keyword evidence="8" id="KW-1185">Reference proteome</keyword>
<evidence type="ECO:0000256" key="2">
    <source>
        <dbReference type="ARBA" id="ARBA00022692"/>
    </source>
</evidence>
<dbReference type="GeneID" id="54360453"/>
<comment type="subcellular location">
    <subcellularLocation>
        <location evidence="1">Membrane</location>
        <topology evidence="1">Multi-pass membrane protein</topology>
    </subcellularLocation>
</comment>